<gene>
    <name evidence="3" type="primary">LOC121397937</name>
</gene>
<dbReference type="Proteomes" id="UP000186698">
    <property type="component" value="Chromosome 9_10L"/>
</dbReference>
<dbReference type="Gene3D" id="1.10.287.3160">
    <property type="match status" value="1"/>
</dbReference>
<sequence>MVSPACVAPRGQGNPAFEESTCNVQEKANVIWKSCHACEKLGEQRMGQKKMNKDCLKSVLISNQAQSTTIDHIEDFLFWIKEVLSRILVSFSCKLKVLLKCLLPSYSSPEEEDIGDTGNVSDDLNENQAPAPGFDLKLIDFLVKAVRKALKFNPQMLSNEKAYKMFGKKLQKAQAFPFPQVVKDLIFTEWNRPEKSMFISPKFTRMYPFDKMKILAWEVPKVDEAILKIVIKTVLLVEGNISFKNTMDRMMDSALKKTYQAGLAYFRPATAMASVSRAMKIWLKHLEYAVVTGAKQRRILDAMDELKLATEFLSEASLDLVRLTAQHMVLSVVARRGLWLRACSFKGALIEDLCNLPFTGSLLFGAKLDEIIKKTSIGERFFLMGKNRKWFGYLQNINRENKYDRYFHYYQPGRLSMRPSSWRGGQSIFIRRQGIKDGLPRLSCFKSSKRAQPSM</sequence>
<reference evidence="3" key="1">
    <citation type="submission" date="2025-08" db="UniProtKB">
        <authorList>
            <consortium name="RefSeq"/>
        </authorList>
    </citation>
    <scope>IDENTIFICATION</scope>
    <source>
        <strain evidence="3">J_2021</strain>
        <tissue evidence="3">Erythrocytes</tissue>
    </source>
</reference>
<organism evidence="2 3">
    <name type="scientific">Xenopus laevis</name>
    <name type="common">African clawed frog</name>
    <dbReference type="NCBI Taxonomy" id="8355"/>
    <lineage>
        <taxon>Eukaryota</taxon>
        <taxon>Metazoa</taxon>
        <taxon>Chordata</taxon>
        <taxon>Craniata</taxon>
        <taxon>Vertebrata</taxon>
        <taxon>Euteleostomi</taxon>
        <taxon>Amphibia</taxon>
        <taxon>Batrachia</taxon>
        <taxon>Anura</taxon>
        <taxon>Pipoidea</taxon>
        <taxon>Pipidae</taxon>
        <taxon>Xenopodinae</taxon>
        <taxon>Xenopus</taxon>
        <taxon>Xenopus</taxon>
    </lineage>
</organism>
<dbReference type="InterPro" id="IPR021623">
    <property type="entry name" value="LAP2alpha_C"/>
</dbReference>
<protein>
    <submittedName>
        <fullName evidence="3">Uncharacterized protein LOC121397937</fullName>
    </submittedName>
</protein>
<dbReference type="AlphaFoldDB" id="A0A8J1LSY0"/>
<name>A0A8J1LSY0_XENLA</name>
<dbReference type="GeneID" id="121397937"/>
<dbReference type="KEGG" id="xla:121397937"/>
<keyword evidence="2" id="KW-1185">Reference proteome</keyword>
<dbReference type="RefSeq" id="XP_041432166.1">
    <property type="nucleotide sequence ID" value="XM_041576232.1"/>
</dbReference>
<evidence type="ECO:0000313" key="2">
    <source>
        <dbReference type="Proteomes" id="UP000186698"/>
    </source>
</evidence>
<dbReference type="Pfam" id="PF11560">
    <property type="entry name" value="LAP2alpha"/>
    <property type="match status" value="1"/>
</dbReference>
<proteinExistence type="predicted"/>
<feature type="domain" description="Lamina-associated polypeptide 2 alpha C-terminal" evidence="1">
    <location>
        <begin position="174"/>
        <end position="375"/>
    </location>
</feature>
<accession>A0A8J1LSY0</accession>
<evidence type="ECO:0000259" key="1">
    <source>
        <dbReference type="Pfam" id="PF11560"/>
    </source>
</evidence>
<evidence type="ECO:0000313" key="3">
    <source>
        <dbReference type="RefSeq" id="XP_041432166.1"/>
    </source>
</evidence>